<gene>
    <name evidence="1" type="ORF">K402DRAFT_44945</name>
</gene>
<evidence type="ECO:0000313" key="1">
    <source>
        <dbReference type="EMBL" id="KAF1987757.1"/>
    </source>
</evidence>
<evidence type="ECO:0000313" key="2">
    <source>
        <dbReference type="Proteomes" id="UP000800041"/>
    </source>
</evidence>
<dbReference type="EMBL" id="ML977151">
    <property type="protein sequence ID" value="KAF1987757.1"/>
    <property type="molecule type" value="Genomic_DNA"/>
</dbReference>
<sequence length="129" mass="14147">MNFEFVVMLTTTTATCEGPHLSARDLLEISKIFKVPRYQSTKVRPLKITLSTYHRSLSPSKSKIYSKRPPPIPICAHAANLHIISLPSSLALTPTIAFSPTKPPIYMCHAYNICESSAPSTAASSYTPP</sequence>
<accession>A0A6G1H3X5</accession>
<protein>
    <submittedName>
        <fullName evidence="1">Uncharacterized protein</fullName>
    </submittedName>
</protein>
<name>A0A6G1H3X5_9PEZI</name>
<organism evidence="1 2">
    <name type="scientific">Aulographum hederae CBS 113979</name>
    <dbReference type="NCBI Taxonomy" id="1176131"/>
    <lineage>
        <taxon>Eukaryota</taxon>
        <taxon>Fungi</taxon>
        <taxon>Dikarya</taxon>
        <taxon>Ascomycota</taxon>
        <taxon>Pezizomycotina</taxon>
        <taxon>Dothideomycetes</taxon>
        <taxon>Pleosporomycetidae</taxon>
        <taxon>Aulographales</taxon>
        <taxon>Aulographaceae</taxon>
    </lineage>
</organism>
<keyword evidence="2" id="KW-1185">Reference proteome</keyword>
<dbReference type="AlphaFoldDB" id="A0A6G1H3X5"/>
<reference evidence="1" key="1">
    <citation type="journal article" date="2020" name="Stud. Mycol.">
        <title>101 Dothideomycetes genomes: a test case for predicting lifestyles and emergence of pathogens.</title>
        <authorList>
            <person name="Haridas S."/>
            <person name="Albert R."/>
            <person name="Binder M."/>
            <person name="Bloem J."/>
            <person name="Labutti K."/>
            <person name="Salamov A."/>
            <person name="Andreopoulos B."/>
            <person name="Baker S."/>
            <person name="Barry K."/>
            <person name="Bills G."/>
            <person name="Bluhm B."/>
            <person name="Cannon C."/>
            <person name="Castanera R."/>
            <person name="Culley D."/>
            <person name="Daum C."/>
            <person name="Ezra D."/>
            <person name="Gonzalez J."/>
            <person name="Henrissat B."/>
            <person name="Kuo A."/>
            <person name="Liang C."/>
            <person name="Lipzen A."/>
            <person name="Lutzoni F."/>
            <person name="Magnuson J."/>
            <person name="Mondo S."/>
            <person name="Nolan M."/>
            <person name="Ohm R."/>
            <person name="Pangilinan J."/>
            <person name="Park H.-J."/>
            <person name="Ramirez L."/>
            <person name="Alfaro M."/>
            <person name="Sun H."/>
            <person name="Tritt A."/>
            <person name="Yoshinaga Y."/>
            <person name="Zwiers L.-H."/>
            <person name="Turgeon B."/>
            <person name="Goodwin S."/>
            <person name="Spatafora J."/>
            <person name="Crous P."/>
            <person name="Grigoriev I."/>
        </authorList>
    </citation>
    <scope>NUCLEOTIDE SEQUENCE</scope>
    <source>
        <strain evidence="1">CBS 113979</strain>
    </source>
</reference>
<dbReference type="Proteomes" id="UP000800041">
    <property type="component" value="Unassembled WGS sequence"/>
</dbReference>
<proteinExistence type="predicted"/>